<organism evidence="2 3">
    <name type="scientific">Acrobeloides nanus</name>
    <dbReference type="NCBI Taxonomy" id="290746"/>
    <lineage>
        <taxon>Eukaryota</taxon>
        <taxon>Metazoa</taxon>
        <taxon>Ecdysozoa</taxon>
        <taxon>Nematoda</taxon>
        <taxon>Chromadorea</taxon>
        <taxon>Rhabditida</taxon>
        <taxon>Tylenchina</taxon>
        <taxon>Cephalobomorpha</taxon>
        <taxon>Cephaloboidea</taxon>
        <taxon>Cephalobidae</taxon>
        <taxon>Acrobeloides</taxon>
    </lineage>
</organism>
<dbReference type="SUPFAM" id="SSF56112">
    <property type="entry name" value="Protein kinase-like (PK-like)"/>
    <property type="match status" value="1"/>
</dbReference>
<dbReference type="Proteomes" id="UP000887540">
    <property type="component" value="Unplaced"/>
</dbReference>
<dbReference type="Gene3D" id="3.90.1200.10">
    <property type="match status" value="1"/>
</dbReference>
<dbReference type="PANTHER" id="PTHR23020">
    <property type="entry name" value="UNCHARACTERIZED NUCLEAR HORMONE RECEPTOR-RELATED"/>
    <property type="match status" value="1"/>
</dbReference>
<evidence type="ECO:0000259" key="1">
    <source>
        <dbReference type="SMART" id="SM00587"/>
    </source>
</evidence>
<reference evidence="3" key="1">
    <citation type="submission" date="2022-11" db="UniProtKB">
        <authorList>
            <consortium name="WormBaseParasite"/>
        </authorList>
    </citation>
    <scope>IDENTIFICATION</scope>
</reference>
<dbReference type="PANTHER" id="PTHR23020:SF41">
    <property type="entry name" value="AMINOGLYCOSIDE PHOSPHOTRANSFERASE DOMAIN-CONTAINING PROTEIN"/>
    <property type="match status" value="1"/>
</dbReference>
<dbReference type="InterPro" id="IPR052961">
    <property type="entry name" value="Oxido-Kinase-like_Enzymes"/>
</dbReference>
<evidence type="ECO:0000313" key="3">
    <source>
        <dbReference type="WBParaSite" id="ACRNAN_scaffold727.g13722.t1"/>
    </source>
</evidence>
<name>A0A914ECC5_9BILA</name>
<dbReference type="Pfam" id="PF01636">
    <property type="entry name" value="APH"/>
    <property type="match status" value="1"/>
</dbReference>
<dbReference type="InterPro" id="IPR002575">
    <property type="entry name" value="Aminoglycoside_PTrfase"/>
</dbReference>
<sequence>MEDLSGQMKSIKDQFTTEQLLSIIRQLISFHAFQLNSSTKPWAGKFTKCAIEDFELYYYLPKLLCYGDLGPGNILWKNESEDRIPEFGAFIDFQQAFEGNPLFDIATLLNNVDNQTRKELETKIFQEYLLTLKCFLNSNSQKSITSLEIEKAYKYALVHEAILHVAYKAWSLETIDEMWINNSKTMLEEAINFLETCGKNWFEK</sequence>
<dbReference type="SMART" id="SM00587">
    <property type="entry name" value="CHK"/>
    <property type="match status" value="1"/>
</dbReference>
<dbReference type="WBParaSite" id="ACRNAN_scaffold727.g13722.t1">
    <property type="protein sequence ID" value="ACRNAN_scaffold727.g13722.t1"/>
    <property type="gene ID" value="ACRNAN_scaffold727.g13722"/>
</dbReference>
<protein>
    <submittedName>
        <fullName evidence="3">CHK kinase-like domain-containing protein</fullName>
    </submittedName>
</protein>
<feature type="domain" description="CHK kinase-like" evidence="1">
    <location>
        <begin position="1"/>
        <end position="138"/>
    </location>
</feature>
<keyword evidence="2" id="KW-1185">Reference proteome</keyword>
<proteinExistence type="predicted"/>
<dbReference type="InterPro" id="IPR011009">
    <property type="entry name" value="Kinase-like_dom_sf"/>
</dbReference>
<accession>A0A914ECC5</accession>
<evidence type="ECO:0000313" key="2">
    <source>
        <dbReference type="Proteomes" id="UP000887540"/>
    </source>
</evidence>
<dbReference type="AlphaFoldDB" id="A0A914ECC5"/>
<dbReference type="InterPro" id="IPR015897">
    <property type="entry name" value="CHK_kinase-like"/>
</dbReference>